<evidence type="ECO:0000313" key="2">
    <source>
        <dbReference type="Proteomes" id="UP000474957"/>
    </source>
</evidence>
<organism evidence="1 2">
    <name type="scientific">Halovulum marinum</name>
    <dbReference type="NCBI Taxonomy" id="2662447"/>
    <lineage>
        <taxon>Bacteria</taxon>
        <taxon>Pseudomonadati</taxon>
        <taxon>Pseudomonadota</taxon>
        <taxon>Alphaproteobacteria</taxon>
        <taxon>Rhodobacterales</taxon>
        <taxon>Paracoccaceae</taxon>
        <taxon>Halovulum</taxon>
    </lineage>
</organism>
<name>A0A6L5Z5V5_9RHOB</name>
<dbReference type="Proteomes" id="UP000474957">
    <property type="component" value="Unassembled WGS sequence"/>
</dbReference>
<dbReference type="AlphaFoldDB" id="A0A6L5Z5V5"/>
<reference evidence="1 2" key="1">
    <citation type="submission" date="2019-10" db="EMBL/GenBank/DDBJ databases">
        <title>Cognatihalovulum marinum gen. nov. sp. nov., a new member of the family Rhodobacteraceae isolated from deep seawater of the Northwest Indian Ocean.</title>
        <authorList>
            <person name="Ruan C."/>
            <person name="Wang J."/>
            <person name="Zheng X."/>
            <person name="Song L."/>
            <person name="Zhu Y."/>
            <person name="Huang Y."/>
            <person name="Lu Z."/>
            <person name="Du W."/>
            <person name="Huang L."/>
            <person name="Dai X."/>
        </authorList>
    </citation>
    <scope>NUCLEOTIDE SEQUENCE [LARGE SCALE GENOMIC DNA]</scope>
    <source>
        <strain evidence="1 2">2CG4</strain>
    </source>
</reference>
<evidence type="ECO:0000313" key="1">
    <source>
        <dbReference type="EMBL" id="MSU91460.1"/>
    </source>
</evidence>
<accession>A0A6L5Z5V5</accession>
<keyword evidence="2" id="KW-1185">Reference proteome</keyword>
<sequence>MFLELIATFVAGIAAAGLVMALRRLTGNRLARWLPPVAAGAAMIAFSIWSEYSWAGRTAGGLPDGVAVVDRVSETIAWKPWTFLAPQTTRLVALDRAGAQRNPDAPGVALFDVYLFERWRPTARRPQLIDCAGAARADVTEAALADPVAADWRVLGAGDPLIRAACDS</sequence>
<gene>
    <name evidence="1" type="ORF">GE300_17925</name>
</gene>
<comment type="caution">
    <text evidence="1">The sequence shown here is derived from an EMBL/GenBank/DDBJ whole genome shotgun (WGS) entry which is preliminary data.</text>
</comment>
<proteinExistence type="predicted"/>
<dbReference type="RefSeq" id="WP_154448645.1">
    <property type="nucleotide sequence ID" value="NZ_WIND01000020.1"/>
</dbReference>
<protein>
    <submittedName>
        <fullName evidence="1">Uncharacterized protein</fullName>
    </submittedName>
</protein>
<dbReference type="EMBL" id="WIND01000020">
    <property type="protein sequence ID" value="MSU91460.1"/>
    <property type="molecule type" value="Genomic_DNA"/>
</dbReference>